<protein>
    <submittedName>
        <fullName evidence="1">Uncharacterized protein</fullName>
    </submittedName>
</protein>
<organism evidence="1 2">
    <name type="scientific">Aspergillus saccharolyticus JOP 1030-1</name>
    <dbReference type="NCBI Taxonomy" id="1450539"/>
    <lineage>
        <taxon>Eukaryota</taxon>
        <taxon>Fungi</taxon>
        <taxon>Dikarya</taxon>
        <taxon>Ascomycota</taxon>
        <taxon>Pezizomycotina</taxon>
        <taxon>Eurotiomycetes</taxon>
        <taxon>Eurotiomycetidae</taxon>
        <taxon>Eurotiales</taxon>
        <taxon>Aspergillaceae</taxon>
        <taxon>Aspergillus</taxon>
        <taxon>Aspergillus subgen. Circumdati</taxon>
    </lineage>
</organism>
<dbReference type="OrthoDB" id="541883at2759"/>
<evidence type="ECO:0000313" key="2">
    <source>
        <dbReference type="Proteomes" id="UP000248349"/>
    </source>
</evidence>
<dbReference type="EMBL" id="KZ821219">
    <property type="protein sequence ID" value="PYH49490.1"/>
    <property type="molecule type" value="Genomic_DNA"/>
</dbReference>
<name>A0A318ZZ50_9EURO</name>
<sequence length="117" mass="13156">MSSLAAAPDNGRDGMNVVVATVLLVATEGVIDCDREVEDKECIAGLLEYDKRRLQAIKAKAGEQEDLCDCVMAESEFAADEGWRTWREEPDSWPRPAYRKARSILHDLGKEDPRQYI</sequence>
<dbReference type="Proteomes" id="UP000248349">
    <property type="component" value="Unassembled WGS sequence"/>
</dbReference>
<accession>A0A318ZZ50</accession>
<proteinExistence type="predicted"/>
<gene>
    <name evidence="1" type="ORF">BP01DRAFT_379059</name>
</gene>
<dbReference type="GeneID" id="37078347"/>
<dbReference type="RefSeq" id="XP_025435472.1">
    <property type="nucleotide sequence ID" value="XM_025577118.1"/>
</dbReference>
<keyword evidence="2" id="KW-1185">Reference proteome</keyword>
<evidence type="ECO:0000313" key="1">
    <source>
        <dbReference type="EMBL" id="PYH49490.1"/>
    </source>
</evidence>
<dbReference type="AlphaFoldDB" id="A0A318ZZ50"/>
<reference evidence="1 2" key="1">
    <citation type="submission" date="2016-12" db="EMBL/GenBank/DDBJ databases">
        <title>The genomes of Aspergillus section Nigri reveals drivers in fungal speciation.</title>
        <authorList>
            <consortium name="DOE Joint Genome Institute"/>
            <person name="Vesth T.C."/>
            <person name="Nybo J."/>
            <person name="Theobald S."/>
            <person name="Brandl J."/>
            <person name="Frisvad J.C."/>
            <person name="Nielsen K.F."/>
            <person name="Lyhne E.K."/>
            <person name="Kogle M.E."/>
            <person name="Kuo A."/>
            <person name="Riley R."/>
            <person name="Clum A."/>
            <person name="Nolan M."/>
            <person name="Lipzen A."/>
            <person name="Salamov A."/>
            <person name="Henrissat B."/>
            <person name="Wiebenga A."/>
            <person name="De Vries R.P."/>
            <person name="Grigoriev I.V."/>
            <person name="Mortensen U.H."/>
            <person name="Andersen M.R."/>
            <person name="Baker S.E."/>
        </authorList>
    </citation>
    <scope>NUCLEOTIDE SEQUENCE [LARGE SCALE GENOMIC DNA]</scope>
    <source>
        <strain evidence="1 2">JOP 1030-1</strain>
    </source>
</reference>